<reference evidence="4" key="1">
    <citation type="journal article" date="2017" name="Nat. Ecol. Evol.">
        <title>Genome expansion and lineage-specific genetic innovations in the forest pathogenic fungi Armillaria.</title>
        <authorList>
            <person name="Sipos G."/>
            <person name="Prasanna A.N."/>
            <person name="Walter M.C."/>
            <person name="O'Connor E."/>
            <person name="Balint B."/>
            <person name="Krizsan K."/>
            <person name="Kiss B."/>
            <person name="Hess J."/>
            <person name="Varga T."/>
            <person name="Slot J."/>
            <person name="Riley R."/>
            <person name="Boka B."/>
            <person name="Rigling D."/>
            <person name="Barry K."/>
            <person name="Lee J."/>
            <person name="Mihaltcheva S."/>
            <person name="LaButti K."/>
            <person name="Lipzen A."/>
            <person name="Waldron R."/>
            <person name="Moloney N.M."/>
            <person name="Sperisen C."/>
            <person name="Kredics L."/>
            <person name="Vagvoelgyi C."/>
            <person name="Patrignani A."/>
            <person name="Fitzpatrick D."/>
            <person name="Nagy I."/>
            <person name="Doyle S."/>
            <person name="Anderson J.B."/>
            <person name="Grigoriev I.V."/>
            <person name="Gueldener U."/>
            <person name="Muensterkoetter M."/>
            <person name="Nagy L.G."/>
        </authorList>
    </citation>
    <scope>NUCLEOTIDE SEQUENCE [LARGE SCALE GENOMIC DNA]</scope>
    <source>
        <strain evidence="4">C18/9</strain>
    </source>
</reference>
<proteinExistence type="predicted"/>
<evidence type="ECO:0000256" key="1">
    <source>
        <dbReference type="SAM" id="MobiDB-lite"/>
    </source>
</evidence>
<feature type="compositionally biased region" description="Low complexity" evidence="1">
    <location>
        <begin position="232"/>
        <end position="241"/>
    </location>
</feature>
<feature type="region of interest" description="Disordered" evidence="1">
    <location>
        <begin position="65"/>
        <end position="115"/>
    </location>
</feature>
<organism evidence="3 4">
    <name type="scientific">Armillaria ostoyae</name>
    <name type="common">Armillaria root rot fungus</name>
    <dbReference type="NCBI Taxonomy" id="47428"/>
    <lineage>
        <taxon>Eukaryota</taxon>
        <taxon>Fungi</taxon>
        <taxon>Dikarya</taxon>
        <taxon>Basidiomycota</taxon>
        <taxon>Agaricomycotina</taxon>
        <taxon>Agaricomycetes</taxon>
        <taxon>Agaricomycetidae</taxon>
        <taxon>Agaricales</taxon>
        <taxon>Marasmiineae</taxon>
        <taxon>Physalacriaceae</taxon>
        <taxon>Armillaria</taxon>
    </lineage>
</organism>
<evidence type="ECO:0008006" key="5">
    <source>
        <dbReference type="Google" id="ProtNLM"/>
    </source>
</evidence>
<dbReference type="AlphaFoldDB" id="A0A284RLD8"/>
<feature type="region of interest" description="Disordered" evidence="1">
    <location>
        <begin position="367"/>
        <end position="427"/>
    </location>
</feature>
<feature type="compositionally biased region" description="Polar residues" evidence="1">
    <location>
        <begin position="69"/>
        <end position="84"/>
    </location>
</feature>
<sequence>MTPDELTIVIVGTIGGTCLLSLLFSIIVLANAKRIRRLLHIETLAPTIPAHYVLPYVQPGPLMEPVGQIHTSAPQRRATYPTTSSDDDVPLPPRNATPSLSNVPRTPPPTYDPAETEEYGRFLRSIFRSPTPELPLITIPDSPETPVWALLPEPDDQAPRPTTPVHHQRLPGTLHTGGIRIGTPAHLCPLPDSDSDDENSDSSDYGGNEPVAERENDDPLNPHGLDYEHGSSDGSTSSSEAGSKDPETESGWGGTSPSPEDHQFQDEEGTQTYVPASMRTAFAPSIAPPPETASRTFAPALPRNKPPSPTYYSHSPWPRETAPTSTVPPDFDNFNQDPETFGWADEEEEMDTALYDGDYRGYTTAPHFYHQPFPLPDSPTYAGEYQTPQPPHPRHPPEPVEPTAGPSQPSNEERLEAAHRQSETNRREYNVLKAQMEAAQAKMMMHDVTWDFMQPPDKGKEPDRGRPVIPNYRRPLYDRTDRWSVPRPPPRWQVPNPYPAPVGAAPNDAPWLGVKPVMVKTPLPFDGKYDDVERFVGDCFTYFEVFATYFQVPSSRVVFAATHLEGTAKDWWVHARQDFWANHSNDPNEPRFRFPSWGEFTTLLAQNFHDPASEELHEKRMFDL</sequence>
<gene>
    <name evidence="3" type="ORF">ARMOST_12947</name>
</gene>
<keyword evidence="2" id="KW-0812">Transmembrane</keyword>
<accession>A0A284RLD8</accession>
<evidence type="ECO:0000313" key="4">
    <source>
        <dbReference type="Proteomes" id="UP000219338"/>
    </source>
</evidence>
<keyword evidence="4" id="KW-1185">Reference proteome</keyword>
<dbReference type="EMBL" id="FUEG01000011">
    <property type="protein sequence ID" value="SJL09567.1"/>
    <property type="molecule type" value="Genomic_DNA"/>
</dbReference>
<dbReference type="Proteomes" id="UP000219338">
    <property type="component" value="Unassembled WGS sequence"/>
</dbReference>
<dbReference type="STRING" id="47428.A0A284RLD8"/>
<feature type="compositionally biased region" description="Basic and acidic residues" evidence="1">
    <location>
        <begin position="411"/>
        <end position="427"/>
    </location>
</feature>
<protein>
    <recommendedName>
        <fullName evidence="5">Retrotransposon gag domain-containing protein</fullName>
    </recommendedName>
</protein>
<evidence type="ECO:0000256" key="2">
    <source>
        <dbReference type="SAM" id="Phobius"/>
    </source>
</evidence>
<feature type="transmembrane region" description="Helical" evidence="2">
    <location>
        <begin position="6"/>
        <end position="30"/>
    </location>
</feature>
<name>A0A284RLD8_ARMOS</name>
<evidence type="ECO:0000313" key="3">
    <source>
        <dbReference type="EMBL" id="SJL09567.1"/>
    </source>
</evidence>
<feature type="region of interest" description="Disordered" evidence="1">
    <location>
        <begin position="149"/>
        <end position="346"/>
    </location>
</feature>
<keyword evidence="2" id="KW-0472">Membrane</keyword>
<feature type="compositionally biased region" description="Polar residues" evidence="1">
    <location>
        <begin position="322"/>
        <end position="338"/>
    </location>
</feature>
<keyword evidence="2" id="KW-1133">Transmembrane helix</keyword>